<name>X0U139_9ZZZZ</name>
<reference evidence="2" key="1">
    <citation type="journal article" date="2014" name="Front. Microbiol.">
        <title>High frequency of phylogenetically diverse reductive dehalogenase-homologous genes in deep subseafloor sedimentary metagenomes.</title>
        <authorList>
            <person name="Kawai M."/>
            <person name="Futagami T."/>
            <person name="Toyoda A."/>
            <person name="Takaki Y."/>
            <person name="Nishi S."/>
            <person name="Hori S."/>
            <person name="Arai W."/>
            <person name="Tsubouchi T."/>
            <person name="Morono Y."/>
            <person name="Uchiyama I."/>
            <person name="Ito T."/>
            <person name="Fujiyama A."/>
            <person name="Inagaki F."/>
            <person name="Takami H."/>
        </authorList>
    </citation>
    <scope>NUCLEOTIDE SEQUENCE</scope>
    <source>
        <strain evidence="2">Expedition CK06-06</strain>
    </source>
</reference>
<dbReference type="AlphaFoldDB" id="X0U139"/>
<protein>
    <submittedName>
        <fullName evidence="2">Uncharacterized protein</fullName>
    </submittedName>
</protein>
<sequence>SKERELENIQSKLSSLDAEPTKQVQDRYSYYPVFGQ</sequence>
<accession>X0U139</accession>
<organism evidence="2">
    <name type="scientific">marine sediment metagenome</name>
    <dbReference type="NCBI Taxonomy" id="412755"/>
    <lineage>
        <taxon>unclassified sequences</taxon>
        <taxon>metagenomes</taxon>
        <taxon>ecological metagenomes</taxon>
    </lineage>
</organism>
<evidence type="ECO:0000313" key="2">
    <source>
        <dbReference type="EMBL" id="GAF94132.1"/>
    </source>
</evidence>
<feature type="non-terminal residue" evidence="2">
    <location>
        <position position="1"/>
    </location>
</feature>
<dbReference type="EMBL" id="BARS01011822">
    <property type="protein sequence ID" value="GAF94132.1"/>
    <property type="molecule type" value="Genomic_DNA"/>
</dbReference>
<gene>
    <name evidence="2" type="ORF">S01H1_21350</name>
</gene>
<comment type="caution">
    <text evidence="2">The sequence shown here is derived from an EMBL/GenBank/DDBJ whole genome shotgun (WGS) entry which is preliminary data.</text>
</comment>
<feature type="region of interest" description="Disordered" evidence="1">
    <location>
        <begin position="1"/>
        <end position="20"/>
    </location>
</feature>
<proteinExistence type="predicted"/>
<evidence type="ECO:0000256" key="1">
    <source>
        <dbReference type="SAM" id="MobiDB-lite"/>
    </source>
</evidence>